<dbReference type="Gene3D" id="3.40.50.1390">
    <property type="entry name" value="Resolvase, N-terminal catalytic domain"/>
    <property type="match status" value="1"/>
</dbReference>
<dbReference type="InterPro" id="IPR011109">
    <property type="entry name" value="DNA_bind_recombinase_dom"/>
</dbReference>
<dbReference type="Proteomes" id="UP000707356">
    <property type="component" value="Unassembled WGS sequence"/>
</dbReference>
<dbReference type="SUPFAM" id="SSF53041">
    <property type="entry name" value="Resolvase-like"/>
    <property type="match status" value="1"/>
</dbReference>
<dbReference type="InterPro" id="IPR025827">
    <property type="entry name" value="Zn_ribbon_recom_dom"/>
</dbReference>
<feature type="compositionally biased region" description="Polar residues" evidence="3">
    <location>
        <begin position="506"/>
        <end position="515"/>
    </location>
</feature>
<evidence type="ECO:0000259" key="4">
    <source>
        <dbReference type="PROSITE" id="PS51736"/>
    </source>
</evidence>
<evidence type="ECO:0000256" key="2">
    <source>
        <dbReference type="ARBA" id="ARBA00023172"/>
    </source>
</evidence>
<dbReference type="PANTHER" id="PTHR30461">
    <property type="entry name" value="DNA-INVERTASE FROM LAMBDOID PROPHAGE"/>
    <property type="match status" value="1"/>
</dbReference>
<comment type="caution">
    <text evidence="6">The sequence shown here is derived from an EMBL/GenBank/DDBJ whole genome shotgun (WGS) entry which is preliminary data.</text>
</comment>
<dbReference type="InterPro" id="IPR036162">
    <property type="entry name" value="Resolvase-like_N_sf"/>
</dbReference>
<organism evidence="6 7">
    <name type="scientific">Pegethrix bostrychoides GSE-TBD4-15B</name>
    <dbReference type="NCBI Taxonomy" id="2839662"/>
    <lineage>
        <taxon>Bacteria</taxon>
        <taxon>Bacillati</taxon>
        <taxon>Cyanobacteriota</taxon>
        <taxon>Cyanophyceae</taxon>
        <taxon>Oculatellales</taxon>
        <taxon>Oculatellaceae</taxon>
        <taxon>Pegethrix</taxon>
    </lineage>
</organism>
<gene>
    <name evidence="6" type="ORF">KME07_00925</name>
</gene>
<evidence type="ECO:0000313" key="7">
    <source>
        <dbReference type="Proteomes" id="UP000707356"/>
    </source>
</evidence>
<dbReference type="AlphaFoldDB" id="A0A951P8E5"/>
<dbReference type="EMBL" id="JAHHHV010000003">
    <property type="protein sequence ID" value="MBW4463989.1"/>
    <property type="molecule type" value="Genomic_DNA"/>
</dbReference>
<dbReference type="PANTHER" id="PTHR30461:SF2">
    <property type="entry name" value="SERINE RECOMBINASE PINE-RELATED"/>
    <property type="match status" value="1"/>
</dbReference>
<accession>A0A951P8E5</accession>
<dbReference type="SMART" id="SM00857">
    <property type="entry name" value="Resolvase"/>
    <property type="match status" value="1"/>
</dbReference>
<feature type="domain" description="Resolvase/invertase-type recombinase catalytic" evidence="4">
    <location>
        <begin position="2"/>
        <end position="149"/>
    </location>
</feature>
<feature type="region of interest" description="Disordered" evidence="3">
    <location>
        <begin position="494"/>
        <end position="515"/>
    </location>
</feature>
<evidence type="ECO:0000256" key="3">
    <source>
        <dbReference type="SAM" id="MobiDB-lite"/>
    </source>
</evidence>
<name>A0A951P8E5_9CYAN</name>
<dbReference type="GO" id="GO:0003677">
    <property type="term" value="F:DNA binding"/>
    <property type="evidence" value="ECO:0007669"/>
    <property type="project" value="UniProtKB-KW"/>
</dbReference>
<dbReference type="PROSITE" id="PS51737">
    <property type="entry name" value="RECOMBINASE_DNA_BIND"/>
    <property type="match status" value="1"/>
</dbReference>
<dbReference type="Pfam" id="PF13408">
    <property type="entry name" value="Zn_ribbon_recom"/>
    <property type="match status" value="1"/>
</dbReference>
<protein>
    <submittedName>
        <fullName evidence="6">Recombinase family protein</fullName>
    </submittedName>
</protein>
<dbReference type="PROSITE" id="PS51736">
    <property type="entry name" value="RECOMBINASES_3"/>
    <property type="match status" value="1"/>
</dbReference>
<evidence type="ECO:0000259" key="5">
    <source>
        <dbReference type="PROSITE" id="PS51737"/>
    </source>
</evidence>
<dbReference type="Gene3D" id="3.90.1750.20">
    <property type="entry name" value="Putative Large Serine Recombinase, Chain B, Domain 2"/>
    <property type="match status" value="1"/>
</dbReference>
<dbReference type="InterPro" id="IPR050639">
    <property type="entry name" value="SSR_resolvase"/>
</dbReference>
<dbReference type="Pfam" id="PF00239">
    <property type="entry name" value="Resolvase"/>
    <property type="match status" value="1"/>
</dbReference>
<dbReference type="CDD" id="cd00338">
    <property type="entry name" value="Ser_Recombinase"/>
    <property type="match status" value="1"/>
</dbReference>
<dbReference type="InterPro" id="IPR038109">
    <property type="entry name" value="DNA_bind_recomb_sf"/>
</dbReference>
<proteinExistence type="predicted"/>
<feature type="domain" description="Recombinase" evidence="5">
    <location>
        <begin position="156"/>
        <end position="265"/>
    </location>
</feature>
<reference evidence="6" key="2">
    <citation type="journal article" date="2022" name="Microbiol. Resour. Announc.">
        <title>Metagenome Sequencing to Explore Phylogenomics of Terrestrial Cyanobacteria.</title>
        <authorList>
            <person name="Ward R.D."/>
            <person name="Stajich J.E."/>
            <person name="Johansen J.R."/>
            <person name="Huntemann M."/>
            <person name="Clum A."/>
            <person name="Foster B."/>
            <person name="Foster B."/>
            <person name="Roux S."/>
            <person name="Palaniappan K."/>
            <person name="Varghese N."/>
            <person name="Mukherjee S."/>
            <person name="Reddy T.B.K."/>
            <person name="Daum C."/>
            <person name="Copeland A."/>
            <person name="Chen I.A."/>
            <person name="Ivanova N.N."/>
            <person name="Kyrpides N.C."/>
            <person name="Shapiro N."/>
            <person name="Eloe-Fadrosh E.A."/>
            <person name="Pietrasiak N."/>
        </authorList>
    </citation>
    <scope>NUCLEOTIDE SEQUENCE</scope>
    <source>
        <strain evidence="6">GSE-TBD4-15B</strain>
    </source>
</reference>
<dbReference type="GO" id="GO:0000150">
    <property type="term" value="F:DNA strand exchange activity"/>
    <property type="evidence" value="ECO:0007669"/>
    <property type="project" value="InterPro"/>
</dbReference>
<sequence length="515" mass="58924">MRIGRYLRISNKEQRKGLDRQLFQLERCVLEMGGELEDSPLYVDVLSGRNRSRPEFQKMYRDIEARTVDAIVAYRVDRLARDLEVSANLFRLFESTGVRLYDFQKMGYVDFSNPEEWESYAQRAVSAEGESRKLSKRIKSGYEYSRHLSKAGSKPPWGYIRNKETERYELDPELEKAVRDSVATIVRTGNFQRACRQIAKRWGKQWQPNSLRKWISNPVLRGHTGYDRQGRSWGEVKRDTHPEHAIISESEYQAIEELIAERRMYWGANYKREQRHPLGGLAFCGRCGTKMCITAGGDDDNEDKIFYFSCRERVHRIKPGEICTLNRSLRVNLLESAVISQLVQAAEAIVDVAETPIEPVKPPRLVELEALLTNLNRLGNDPALQASKSQLRTEIASIQAAMVTPQLEGFSENKALLLSIFGEPLFWQTMKPPEKRVAFTSLIERIVIDVAEVDTGETSRRGRPKLRLDWSIQMELKPALQARYQVPTVQISCAPRGSPCKPPGNPESNSGDIQT</sequence>
<keyword evidence="2" id="KW-0233">DNA recombination</keyword>
<reference evidence="6" key="1">
    <citation type="submission" date="2021-05" db="EMBL/GenBank/DDBJ databases">
        <authorList>
            <person name="Pietrasiak N."/>
            <person name="Ward R."/>
            <person name="Stajich J.E."/>
            <person name="Kurbessoian T."/>
        </authorList>
    </citation>
    <scope>NUCLEOTIDE SEQUENCE</scope>
    <source>
        <strain evidence="6">GSE-TBD4-15B</strain>
    </source>
</reference>
<dbReference type="InterPro" id="IPR006119">
    <property type="entry name" value="Resolv_N"/>
</dbReference>
<evidence type="ECO:0000313" key="6">
    <source>
        <dbReference type="EMBL" id="MBW4463989.1"/>
    </source>
</evidence>
<dbReference type="Pfam" id="PF07508">
    <property type="entry name" value="Recombinase"/>
    <property type="match status" value="1"/>
</dbReference>
<keyword evidence="1" id="KW-0238">DNA-binding</keyword>
<evidence type="ECO:0000256" key="1">
    <source>
        <dbReference type="ARBA" id="ARBA00023125"/>
    </source>
</evidence>